<gene>
    <name evidence="3" type="ORF">KR093_004678</name>
</gene>
<dbReference type="PANTHER" id="PTHR22654">
    <property type="entry name" value="G PROTEIN PATHWAY SUPPRESSOR 2"/>
    <property type="match status" value="1"/>
</dbReference>
<evidence type="ECO:0000313" key="3">
    <source>
        <dbReference type="EMBL" id="KAH8370686.1"/>
    </source>
</evidence>
<keyword evidence="1" id="KW-0175">Coiled coil</keyword>
<organism evidence="3 4">
    <name type="scientific">Drosophila rubida</name>
    <dbReference type="NCBI Taxonomy" id="30044"/>
    <lineage>
        <taxon>Eukaryota</taxon>
        <taxon>Metazoa</taxon>
        <taxon>Ecdysozoa</taxon>
        <taxon>Arthropoda</taxon>
        <taxon>Hexapoda</taxon>
        <taxon>Insecta</taxon>
        <taxon>Pterygota</taxon>
        <taxon>Neoptera</taxon>
        <taxon>Endopterygota</taxon>
        <taxon>Diptera</taxon>
        <taxon>Brachycera</taxon>
        <taxon>Muscomorpha</taxon>
        <taxon>Ephydroidea</taxon>
        <taxon>Drosophilidae</taxon>
        <taxon>Drosophila</taxon>
    </lineage>
</organism>
<evidence type="ECO:0000256" key="2">
    <source>
        <dbReference type="SAM" id="MobiDB-lite"/>
    </source>
</evidence>
<dbReference type="AlphaFoldDB" id="A0AAD4PL07"/>
<sequence>MPPASAVNNNNAAAQAAAAERAEKLRGSLKGFILADRQRRQEEYERQVEELRVRREQEARERENSLSLEDTRGQITRLDEQLVDLHQKKHQLVVQLKKVLNDDETRKKNELLALQQAQALQAQASVATAQVFLPPVRLQHHQMPMLQKPPGSQSTSVKRGRSPSPPSQQQQHQAYYKSPASYAQQQPKHDDYRRAADYAKMSWNKQTAQYPSTGTLFYQTTAAPPTTQHQAIYNYSLPLRPAYHVELQSGPSATVSKAPGSQSPSPKAQPMQVLHINLDQPPPISQADLVQVQAAAGLSVQTSKPQVTMEKLSDRYHIEGKHEGPPQGHVPPPPPHLLSEGVIYKPHLGELPLHPNVLQISTSAAQVSKQSFALNRLLTQLFYFRQNAKATGSITQGYAPGRGGTIVYDQPLTRQQLAMLPGQPGAGSSAGQPPHGQQLQFSRRLY</sequence>
<keyword evidence="4" id="KW-1185">Reference proteome</keyword>
<dbReference type="GO" id="GO:0005667">
    <property type="term" value="C:transcription regulator complex"/>
    <property type="evidence" value="ECO:0007669"/>
    <property type="project" value="TreeGrafter"/>
</dbReference>
<evidence type="ECO:0000256" key="1">
    <source>
        <dbReference type="SAM" id="Coils"/>
    </source>
</evidence>
<feature type="region of interest" description="Disordered" evidence="2">
    <location>
        <begin position="144"/>
        <end position="191"/>
    </location>
</feature>
<dbReference type="Pfam" id="PF15991">
    <property type="entry name" value="G_path_suppress"/>
    <property type="match status" value="1"/>
</dbReference>
<dbReference type="GO" id="GO:0006357">
    <property type="term" value="P:regulation of transcription by RNA polymerase II"/>
    <property type="evidence" value="ECO:0007669"/>
    <property type="project" value="TreeGrafter"/>
</dbReference>
<comment type="caution">
    <text evidence="3">The sequence shown here is derived from an EMBL/GenBank/DDBJ whole genome shotgun (WGS) entry which is preliminary data.</text>
</comment>
<accession>A0AAD4PL07</accession>
<protein>
    <recommendedName>
        <fullName evidence="5">G protein pathway suppressor 2</fullName>
    </recommendedName>
</protein>
<reference evidence="3" key="1">
    <citation type="journal article" date="2021" name="Mol. Ecol. Resour.">
        <title>Phylogenomic analyses of the genus Drosophila reveals genomic signals of climate adaptation.</title>
        <authorList>
            <person name="Li F."/>
            <person name="Rane R.V."/>
            <person name="Luria V."/>
            <person name="Xiong Z."/>
            <person name="Chen J."/>
            <person name="Li Z."/>
            <person name="Catullo R.A."/>
            <person name="Griffin P.C."/>
            <person name="Schiffer M."/>
            <person name="Pearce S."/>
            <person name="Lee S.F."/>
            <person name="McElroy K."/>
            <person name="Stocker A."/>
            <person name="Shirriffs J."/>
            <person name="Cockerell F."/>
            <person name="Coppin C."/>
            <person name="Sgro C.M."/>
            <person name="Karger A."/>
            <person name="Cain J.W."/>
            <person name="Weber J.A."/>
            <person name="Santpere G."/>
            <person name="Kirschner M.W."/>
            <person name="Hoffmann A.A."/>
            <person name="Oakeshott J.G."/>
            <person name="Zhang G."/>
        </authorList>
    </citation>
    <scope>NUCLEOTIDE SEQUENCE</scope>
    <source>
        <strain evidence="3">BGI-SZ-2011g</strain>
    </source>
</reference>
<dbReference type="InterPro" id="IPR026094">
    <property type="entry name" value="GPS2"/>
</dbReference>
<dbReference type="PANTHER" id="PTHR22654:SF2">
    <property type="entry name" value="G PROTEIN PATHWAY SUPPRESSOR 2"/>
    <property type="match status" value="1"/>
</dbReference>
<name>A0AAD4PL07_9MUSC</name>
<dbReference type="Proteomes" id="UP001200034">
    <property type="component" value="Unassembled WGS sequence"/>
</dbReference>
<proteinExistence type="predicted"/>
<evidence type="ECO:0008006" key="5">
    <source>
        <dbReference type="Google" id="ProtNLM"/>
    </source>
</evidence>
<dbReference type="GO" id="GO:0003712">
    <property type="term" value="F:transcription coregulator activity"/>
    <property type="evidence" value="ECO:0007669"/>
    <property type="project" value="TreeGrafter"/>
</dbReference>
<dbReference type="EMBL" id="JAJJHW010002585">
    <property type="protein sequence ID" value="KAH8370686.1"/>
    <property type="molecule type" value="Genomic_DNA"/>
</dbReference>
<feature type="coiled-coil region" evidence="1">
    <location>
        <begin position="34"/>
        <end position="88"/>
    </location>
</feature>
<evidence type="ECO:0000313" key="4">
    <source>
        <dbReference type="Proteomes" id="UP001200034"/>
    </source>
</evidence>
<feature type="region of interest" description="Disordered" evidence="2">
    <location>
        <begin position="419"/>
        <end position="446"/>
    </location>
</feature>
<feature type="compositionally biased region" description="Polar residues" evidence="2">
    <location>
        <begin position="429"/>
        <end position="446"/>
    </location>
</feature>